<evidence type="ECO:0000256" key="3">
    <source>
        <dbReference type="ARBA" id="ARBA00023237"/>
    </source>
</evidence>
<feature type="region of interest" description="Disordered" evidence="4">
    <location>
        <begin position="458"/>
        <end position="483"/>
    </location>
</feature>
<dbReference type="Gene3D" id="2.40.170.20">
    <property type="entry name" value="TonB-dependent receptor, beta-barrel domain"/>
    <property type="match status" value="1"/>
</dbReference>
<feature type="signal peptide" evidence="5">
    <location>
        <begin position="1"/>
        <end position="21"/>
    </location>
</feature>
<keyword evidence="3" id="KW-0998">Cell outer membrane</keyword>
<dbReference type="InterPro" id="IPR041700">
    <property type="entry name" value="OMP_b-brl_3"/>
</dbReference>
<name>A0A1M6UPK2_XYLRU</name>
<evidence type="ECO:0000256" key="4">
    <source>
        <dbReference type="SAM" id="MobiDB-lite"/>
    </source>
</evidence>
<keyword evidence="5" id="KW-0732">Signal</keyword>
<feature type="chain" id="PRO_5012364553" evidence="5">
    <location>
        <begin position="22"/>
        <end position="857"/>
    </location>
</feature>
<feature type="compositionally biased region" description="Polar residues" evidence="4">
    <location>
        <begin position="458"/>
        <end position="471"/>
    </location>
</feature>
<evidence type="ECO:0000313" key="7">
    <source>
        <dbReference type="EMBL" id="SHK71096.1"/>
    </source>
</evidence>
<sequence length="857" mass="98601">MTMRRLTIICALCFVATLALAQRITRHYDNVSMSKALMELNDLQHEYTVNFIYDELEDFKVTTDIKHEKLTDAILQIVGFYPIRVVKSGEHEIFVECTHKTDRHLTGTIIDEQGEPVAYANVAILNPSDSTLLSGGVSNESGYFAIPYEQPTVLARISYVGYKTVYRHCNQPNVGTIRMQPDNYTLNGVVVQGERPKVVLQGNSLMMNVEGTVMERLGTAEDVLTRVPMIAKRGEGFEILGKGAPLIYLNNRKLTDLNELRNVQSDFIRSVEVIQNPGARFDASVNAVIIIRTKRAAGEGLGVELSSWSRCGRGYANNERINLTYRTGGLELFANLFGAYNRRKSSGEFEQTVFADTLWVINNKQKDNVRNPFLEGRFGFNYQINDNHSFGGFYQNTYDNVKTRSEYDDDLQADGVPYDHLQNSSVRRDKNAPTHQVNLYYTGKVGQLSIDFNADYTSRKQQSRNQQQELSTEYEDRDVNTESQTRSKMFAEKLFVTHPLWKGLIEVGEEYTNTCWRSRFDNPEGYITNSNNEQHESNIAPFMELRQRLGRFQLSAGLRYEHVESEYYVNGIRRDDQCRTYDDFFPSFSVSTSAKNLQLSFSYAKRTTRPSYWQLSSDVTYENRLNRQTGNPYLKPVKYHNLNAMVMWKWLYLMTNFSHCVDPILYTAGSLEEDSKVNFVTYLNYDHADWLTVTLGAQKNVKLCDRITWTPQYNMSLMKPWFKSLFNGQEKSFSHPMLTLQLGNIVLLPHDWLLQADFNMHTHGNTGSNIWVDCTNPMLSLSVSKDFFQRRLNVKLTGNDLFNGGINHVMLYSNRMMYRKMEDNDSRCIQLSLQYRFNVTPSKYKGTGAGNSEKNRL</sequence>
<dbReference type="InterPro" id="IPR008969">
    <property type="entry name" value="CarboxyPept-like_regulatory"/>
</dbReference>
<gene>
    <name evidence="7" type="ORF">SAMN05216463_11042</name>
</gene>
<evidence type="ECO:0000256" key="5">
    <source>
        <dbReference type="SAM" id="SignalP"/>
    </source>
</evidence>
<dbReference type="OrthoDB" id="905020at2"/>
<feature type="domain" description="Outer membrane protein beta-barrel" evidence="6">
    <location>
        <begin position="447"/>
        <end position="835"/>
    </location>
</feature>
<dbReference type="Proteomes" id="UP000184130">
    <property type="component" value="Unassembled WGS sequence"/>
</dbReference>
<protein>
    <submittedName>
        <fullName evidence="7">CarboxypepD_reg-like domain-containing protein</fullName>
    </submittedName>
</protein>
<dbReference type="Pfam" id="PF13715">
    <property type="entry name" value="CarbopepD_reg_2"/>
    <property type="match status" value="1"/>
</dbReference>
<evidence type="ECO:0000256" key="2">
    <source>
        <dbReference type="ARBA" id="ARBA00023136"/>
    </source>
</evidence>
<dbReference type="PANTHER" id="PTHR40980:SF4">
    <property type="entry name" value="TONB-DEPENDENT RECEPTOR-LIKE BETA-BARREL DOMAIN-CONTAINING PROTEIN"/>
    <property type="match status" value="1"/>
</dbReference>
<dbReference type="GO" id="GO:0009279">
    <property type="term" value="C:cell outer membrane"/>
    <property type="evidence" value="ECO:0007669"/>
    <property type="project" value="UniProtKB-SubCell"/>
</dbReference>
<evidence type="ECO:0000259" key="6">
    <source>
        <dbReference type="Pfam" id="PF14905"/>
    </source>
</evidence>
<proteinExistence type="predicted"/>
<reference evidence="7 8" key="1">
    <citation type="submission" date="2016-11" db="EMBL/GenBank/DDBJ databases">
        <authorList>
            <person name="Jaros S."/>
            <person name="Januszkiewicz K."/>
            <person name="Wedrychowicz H."/>
        </authorList>
    </citation>
    <scope>NUCLEOTIDE SEQUENCE [LARGE SCALE GENOMIC DNA]</scope>
    <source>
        <strain evidence="7 8">KHT3</strain>
    </source>
</reference>
<dbReference type="PANTHER" id="PTHR40980">
    <property type="entry name" value="PLUG DOMAIN-CONTAINING PROTEIN"/>
    <property type="match status" value="1"/>
</dbReference>
<evidence type="ECO:0000256" key="1">
    <source>
        <dbReference type="ARBA" id="ARBA00004442"/>
    </source>
</evidence>
<dbReference type="Pfam" id="PF14905">
    <property type="entry name" value="OMP_b-brl_3"/>
    <property type="match status" value="1"/>
</dbReference>
<dbReference type="InterPro" id="IPR036942">
    <property type="entry name" value="Beta-barrel_TonB_sf"/>
</dbReference>
<comment type="subcellular location">
    <subcellularLocation>
        <location evidence="1">Cell outer membrane</location>
    </subcellularLocation>
</comment>
<dbReference type="SUPFAM" id="SSF49464">
    <property type="entry name" value="Carboxypeptidase regulatory domain-like"/>
    <property type="match status" value="1"/>
</dbReference>
<evidence type="ECO:0000313" key="8">
    <source>
        <dbReference type="Proteomes" id="UP000184130"/>
    </source>
</evidence>
<organism evidence="7 8">
    <name type="scientific">Xylanibacter ruminicola</name>
    <name type="common">Prevotella ruminicola</name>
    <dbReference type="NCBI Taxonomy" id="839"/>
    <lineage>
        <taxon>Bacteria</taxon>
        <taxon>Pseudomonadati</taxon>
        <taxon>Bacteroidota</taxon>
        <taxon>Bacteroidia</taxon>
        <taxon>Bacteroidales</taxon>
        <taxon>Prevotellaceae</taxon>
        <taxon>Xylanibacter</taxon>
    </lineage>
</organism>
<dbReference type="AlphaFoldDB" id="A0A1M6UPK2"/>
<dbReference type="SUPFAM" id="SSF56935">
    <property type="entry name" value="Porins"/>
    <property type="match status" value="1"/>
</dbReference>
<accession>A0A1M6UPK2</accession>
<dbReference type="EMBL" id="FRBD01000010">
    <property type="protein sequence ID" value="SHK71096.1"/>
    <property type="molecule type" value="Genomic_DNA"/>
</dbReference>
<keyword evidence="2" id="KW-0472">Membrane</keyword>